<keyword evidence="2" id="KW-1185">Reference proteome</keyword>
<comment type="caution">
    <text evidence="1">The sequence shown here is derived from an EMBL/GenBank/DDBJ whole genome shotgun (WGS) entry which is preliminary data.</text>
</comment>
<organism evidence="1 2">
    <name type="scientific">Nibrella saemangeumensis</name>
    <dbReference type="NCBI Taxonomy" id="1084526"/>
    <lineage>
        <taxon>Bacteria</taxon>
        <taxon>Pseudomonadati</taxon>
        <taxon>Bacteroidota</taxon>
        <taxon>Cytophagia</taxon>
        <taxon>Cytophagales</taxon>
        <taxon>Spirosomataceae</taxon>
        <taxon>Nibrella</taxon>
    </lineage>
</organism>
<evidence type="ECO:0000313" key="2">
    <source>
        <dbReference type="Proteomes" id="UP001501175"/>
    </source>
</evidence>
<reference evidence="2" key="1">
    <citation type="journal article" date="2019" name="Int. J. Syst. Evol. Microbiol.">
        <title>The Global Catalogue of Microorganisms (GCM) 10K type strain sequencing project: providing services to taxonomists for standard genome sequencing and annotation.</title>
        <authorList>
            <consortium name="The Broad Institute Genomics Platform"/>
            <consortium name="The Broad Institute Genome Sequencing Center for Infectious Disease"/>
            <person name="Wu L."/>
            <person name="Ma J."/>
        </authorList>
    </citation>
    <scope>NUCLEOTIDE SEQUENCE [LARGE SCALE GENOMIC DNA]</scope>
    <source>
        <strain evidence="2">JCM 17927</strain>
    </source>
</reference>
<gene>
    <name evidence="1" type="ORF">GCM10023189_00410</name>
</gene>
<evidence type="ECO:0000313" key="1">
    <source>
        <dbReference type="EMBL" id="GAA4445913.1"/>
    </source>
</evidence>
<proteinExistence type="predicted"/>
<dbReference type="RefSeq" id="WP_345239463.1">
    <property type="nucleotide sequence ID" value="NZ_BAABHD010000001.1"/>
</dbReference>
<protein>
    <submittedName>
        <fullName evidence="1">Uncharacterized protein</fullName>
    </submittedName>
</protein>
<dbReference type="Proteomes" id="UP001501175">
    <property type="component" value="Unassembled WGS sequence"/>
</dbReference>
<dbReference type="EMBL" id="BAABHD010000001">
    <property type="protein sequence ID" value="GAA4445913.1"/>
    <property type="molecule type" value="Genomic_DNA"/>
</dbReference>
<sequence length="166" mass="19063">MPEHVRLYPECHADTALITFFVPDSRIIEHAAGINEVSKALQQVQKVDTTLIGIVDNDKHKPRYLDLFKTVAEENKICFRHRPGSNQYLIIIDKAIETFLLWNAGQVGISISDYGFEPAIRNFGLRLKRRDIETEPDYLRLLSDLYTSQAPGFLTLERILNDFITT</sequence>
<name>A0ABP8M7J4_9BACT</name>
<accession>A0ABP8M7J4</accession>